<keyword evidence="7" id="KW-0436">Ligase</keyword>
<feature type="transmembrane region" description="Helical" evidence="5">
    <location>
        <begin position="387"/>
        <end position="405"/>
    </location>
</feature>
<dbReference type="GO" id="GO:0016874">
    <property type="term" value="F:ligase activity"/>
    <property type="evidence" value="ECO:0007669"/>
    <property type="project" value="UniProtKB-KW"/>
</dbReference>
<name>A0A3N1VMA5_9BACT</name>
<feature type="transmembrane region" description="Helical" evidence="5">
    <location>
        <begin position="352"/>
        <end position="375"/>
    </location>
</feature>
<keyword evidence="2 5" id="KW-0812">Transmembrane</keyword>
<evidence type="ECO:0000313" key="7">
    <source>
        <dbReference type="EMBL" id="ROR03090.1"/>
    </source>
</evidence>
<keyword evidence="4 5" id="KW-0472">Membrane</keyword>
<feature type="transmembrane region" description="Helical" evidence="5">
    <location>
        <begin position="118"/>
        <end position="137"/>
    </location>
</feature>
<dbReference type="OrthoDB" id="5508566at2"/>
<dbReference type="RefSeq" id="WP_123288889.1">
    <property type="nucleotide sequence ID" value="NZ_RJVA01000009.1"/>
</dbReference>
<feature type="transmembrane region" description="Helical" evidence="5">
    <location>
        <begin position="61"/>
        <end position="82"/>
    </location>
</feature>
<dbReference type="Pfam" id="PF04932">
    <property type="entry name" value="Wzy_C"/>
    <property type="match status" value="1"/>
</dbReference>
<protein>
    <submittedName>
        <fullName evidence="7">O-antigen ligase</fullName>
    </submittedName>
</protein>
<dbReference type="PANTHER" id="PTHR37422:SF13">
    <property type="entry name" value="LIPOPOLYSACCHARIDE BIOSYNTHESIS PROTEIN PA4999-RELATED"/>
    <property type="match status" value="1"/>
</dbReference>
<keyword evidence="3 5" id="KW-1133">Transmembrane helix</keyword>
<feature type="transmembrane region" description="Helical" evidence="5">
    <location>
        <begin position="20"/>
        <end position="49"/>
    </location>
</feature>
<sequence>MAMNLSHLRHSDSLDKAATVALYIFAFTALLSTTAATAALWTLVALYLVKAPSNGFHRARWLFLPWASLLGYLVCRTAVAAWQKPEWAAYHVDGFWGWARLLLFPVVAWWCRGDENLCRRLLAVGLAGFVVGILRVADLHTLESAYQGMRTGFHLRILAFGLYAGTFLWAVVCFAPSFFQARRFRGLWTALWAALLGILGQSLFFTQSRGVFLAFGATALIVTAILFLTSIGNDSQKPPKSLKKGLLVFWMLLVAITVVNRPLLEKRWIEEKNTLLQLRSFDFSRPAQDSAGYRAHLYRFAWEGLLERPLWGGGPATSKRFIQESGRETLKAPNWKGEMQWWDHLHSTHLEVLFHFGILGGLLWLWLYGSLFLSVRRPWRKGALSTPMGLFSLASLIYLFLWALFDFRSLHPDWRFFWNFLAGLIAAKPLWMHGPHAEKESSP</sequence>
<evidence type="ECO:0000256" key="4">
    <source>
        <dbReference type="ARBA" id="ARBA00023136"/>
    </source>
</evidence>
<dbReference type="InterPro" id="IPR051533">
    <property type="entry name" value="WaaL-like"/>
</dbReference>
<feature type="transmembrane region" description="Helical" evidence="5">
    <location>
        <begin position="186"/>
        <end position="205"/>
    </location>
</feature>
<comment type="subcellular location">
    <subcellularLocation>
        <location evidence="1">Membrane</location>
        <topology evidence="1">Multi-pass membrane protein</topology>
    </subcellularLocation>
</comment>
<feature type="transmembrane region" description="Helical" evidence="5">
    <location>
        <begin position="157"/>
        <end position="179"/>
    </location>
</feature>
<organism evidence="7 8">
    <name type="scientific">Desulfosoma caldarium</name>
    <dbReference type="NCBI Taxonomy" id="610254"/>
    <lineage>
        <taxon>Bacteria</taxon>
        <taxon>Pseudomonadati</taxon>
        <taxon>Thermodesulfobacteriota</taxon>
        <taxon>Syntrophobacteria</taxon>
        <taxon>Syntrophobacterales</taxon>
        <taxon>Syntrophobacteraceae</taxon>
        <taxon>Desulfosoma</taxon>
    </lineage>
</organism>
<dbReference type="InterPro" id="IPR007016">
    <property type="entry name" value="O-antigen_ligase-rel_domated"/>
</dbReference>
<accession>A0A3N1VMA5</accession>
<dbReference type="EMBL" id="RJVA01000009">
    <property type="protein sequence ID" value="ROR03090.1"/>
    <property type="molecule type" value="Genomic_DNA"/>
</dbReference>
<evidence type="ECO:0000259" key="6">
    <source>
        <dbReference type="Pfam" id="PF04932"/>
    </source>
</evidence>
<evidence type="ECO:0000256" key="2">
    <source>
        <dbReference type="ARBA" id="ARBA00022692"/>
    </source>
</evidence>
<evidence type="ECO:0000256" key="5">
    <source>
        <dbReference type="SAM" id="Phobius"/>
    </source>
</evidence>
<feature type="transmembrane region" description="Helical" evidence="5">
    <location>
        <begin position="245"/>
        <end position="264"/>
    </location>
</feature>
<dbReference type="AlphaFoldDB" id="A0A3N1VMA5"/>
<reference evidence="7 8" key="1">
    <citation type="submission" date="2018-11" db="EMBL/GenBank/DDBJ databases">
        <title>Genomic Encyclopedia of Type Strains, Phase IV (KMG-IV): sequencing the most valuable type-strain genomes for metagenomic binning, comparative biology and taxonomic classification.</title>
        <authorList>
            <person name="Goeker M."/>
        </authorList>
    </citation>
    <scope>NUCLEOTIDE SEQUENCE [LARGE SCALE GENOMIC DNA]</scope>
    <source>
        <strain evidence="7 8">DSM 22027</strain>
    </source>
</reference>
<proteinExistence type="predicted"/>
<gene>
    <name evidence="7" type="ORF">EDC27_0346</name>
</gene>
<evidence type="ECO:0000256" key="3">
    <source>
        <dbReference type="ARBA" id="ARBA00022989"/>
    </source>
</evidence>
<evidence type="ECO:0000313" key="8">
    <source>
        <dbReference type="Proteomes" id="UP000276223"/>
    </source>
</evidence>
<keyword evidence="8" id="KW-1185">Reference proteome</keyword>
<dbReference type="PANTHER" id="PTHR37422">
    <property type="entry name" value="TEICHURONIC ACID BIOSYNTHESIS PROTEIN TUAE"/>
    <property type="match status" value="1"/>
</dbReference>
<feature type="domain" description="O-antigen ligase-related" evidence="6">
    <location>
        <begin position="197"/>
        <end position="365"/>
    </location>
</feature>
<feature type="transmembrane region" description="Helical" evidence="5">
    <location>
        <begin position="211"/>
        <end position="233"/>
    </location>
</feature>
<feature type="transmembrane region" description="Helical" evidence="5">
    <location>
        <begin position="94"/>
        <end position="111"/>
    </location>
</feature>
<dbReference type="Proteomes" id="UP000276223">
    <property type="component" value="Unassembled WGS sequence"/>
</dbReference>
<comment type="caution">
    <text evidence="7">The sequence shown here is derived from an EMBL/GenBank/DDBJ whole genome shotgun (WGS) entry which is preliminary data.</text>
</comment>
<dbReference type="GO" id="GO:0016020">
    <property type="term" value="C:membrane"/>
    <property type="evidence" value="ECO:0007669"/>
    <property type="project" value="UniProtKB-SubCell"/>
</dbReference>
<evidence type="ECO:0000256" key="1">
    <source>
        <dbReference type="ARBA" id="ARBA00004141"/>
    </source>
</evidence>